<comment type="subunit">
    <text evidence="10">Homodimer.</text>
</comment>
<dbReference type="GO" id="GO:0097367">
    <property type="term" value="F:carbohydrate derivative binding"/>
    <property type="evidence" value="ECO:0007669"/>
    <property type="project" value="InterPro"/>
</dbReference>
<evidence type="ECO:0000256" key="5">
    <source>
        <dbReference type="ARBA" id="ARBA00022490"/>
    </source>
</evidence>
<comment type="function">
    <text evidence="10">Catalyzes the first step in hexosamine metabolism, converting fructose-6P into glucosamine-6P using glutamine as a nitrogen source.</text>
</comment>
<organism evidence="13 14">
    <name type="scientific">Streptococcus agalactiae</name>
    <dbReference type="NCBI Taxonomy" id="1311"/>
    <lineage>
        <taxon>Bacteria</taxon>
        <taxon>Bacillati</taxon>
        <taxon>Bacillota</taxon>
        <taxon>Bacilli</taxon>
        <taxon>Lactobacillales</taxon>
        <taxon>Streptococcaceae</taxon>
        <taxon>Streptococcus</taxon>
    </lineage>
</organism>
<keyword evidence="5 10" id="KW-0963">Cytoplasm</keyword>
<comment type="subcellular location">
    <subcellularLocation>
        <location evidence="2 10">Cytoplasm</location>
    </subcellularLocation>
</comment>
<evidence type="ECO:0000256" key="2">
    <source>
        <dbReference type="ARBA" id="ARBA00004496"/>
    </source>
</evidence>
<dbReference type="PANTHER" id="PTHR10937">
    <property type="entry name" value="GLUCOSAMINE--FRUCTOSE-6-PHOSPHATE AMINOTRANSFERASE, ISOMERIZING"/>
    <property type="match status" value="1"/>
</dbReference>
<evidence type="ECO:0000256" key="1">
    <source>
        <dbReference type="ARBA" id="ARBA00001031"/>
    </source>
</evidence>
<comment type="catalytic activity">
    <reaction evidence="1 10">
        <text>D-fructose 6-phosphate + L-glutamine = D-glucosamine 6-phosphate + L-glutamate</text>
        <dbReference type="Rhea" id="RHEA:13237"/>
        <dbReference type="ChEBI" id="CHEBI:29985"/>
        <dbReference type="ChEBI" id="CHEBI:58359"/>
        <dbReference type="ChEBI" id="CHEBI:58725"/>
        <dbReference type="ChEBI" id="CHEBI:61527"/>
        <dbReference type="EC" id="2.6.1.16"/>
    </reaction>
</comment>
<dbReference type="InterPro" id="IPR029055">
    <property type="entry name" value="Ntn_hydrolases_N"/>
</dbReference>
<evidence type="ECO:0000256" key="4">
    <source>
        <dbReference type="ARBA" id="ARBA00016090"/>
    </source>
</evidence>
<dbReference type="GO" id="GO:0005829">
    <property type="term" value="C:cytosol"/>
    <property type="evidence" value="ECO:0007669"/>
    <property type="project" value="TreeGrafter"/>
</dbReference>
<dbReference type="FunFam" id="3.40.50.10490:FF:000022">
    <property type="entry name" value="Glutamine--fructose-6-phosphate aminotransferase [isomerizing]"/>
    <property type="match status" value="1"/>
</dbReference>
<dbReference type="SUPFAM" id="SSF53697">
    <property type="entry name" value="SIS domain"/>
    <property type="match status" value="1"/>
</dbReference>
<dbReference type="CDD" id="cd05009">
    <property type="entry name" value="SIS_GlmS_GlmD_2"/>
    <property type="match status" value="1"/>
</dbReference>
<dbReference type="CDD" id="cd05008">
    <property type="entry name" value="SIS_GlmS_GlmD_1"/>
    <property type="match status" value="1"/>
</dbReference>
<dbReference type="HAMAP" id="MF_00164">
    <property type="entry name" value="GlmS"/>
    <property type="match status" value="1"/>
</dbReference>
<feature type="initiator methionine" description="Removed" evidence="10">
    <location>
        <position position="1"/>
    </location>
</feature>
<reference evidence="13 14" key="1">
    <citation type="journal article" date="2015" name="PLoS ONE">
        <title>Genomic analysis reveals the molecular basis for capsule loss in the group B streptococcus population.</title>
        <authorList>
            <consortium name="DEVANI Consortium"/>
            <person name="Rosini R."/>
            <person name="Campisi E."/>
            <person name="De Chiara M."/>
            <person name="Tettelin H."/>
            <person name="Rinaudo D."/>
            <person name="Toniolo C."/>
            <person name="Metruccio M."/>
            <person name="Guidotti S."/>
            <person name="Sorensen U.B."/>
            <person name="Kilian M."/>
            <person name="Ramirez M."/>
            <person name="Janulczyk R."/>
            <person name="Donati C."/>
            <person name="Grandi G."/>
            <person name="Margarit I."/>
        </authorList>
    </citation>
    <scope>NUCLEOTIDE SEQUENCE [LARGE SCALE GENOMIC DNA]</scope>
    <source>
        <strain evidence="13 14">DK-B-USS-215</strain>
    </source>
</reference>
<dbReference type="NCBIfam" id="NF001484">
    <property type="entry name" value="PRK00331.1"/>
    <property type="match status" value="1"/>
</dbReference>
<feature type="domain" description="Glutamine amidotransferase type-2" evidence="11">
    <location>
        <begin position="2"/>
        <end position="218"/>
    </location>
</feature>
<dbReference type="PROSITE" id="PS51278">
    <property type="entry name" value="GATASE_TYPE_2"/>
    <property type="match status" value="1"/>
</dbReference>
<dbReference type="NCBIfam" id="TIGR01135">
    <property type="entry name" value="glmS"/>
    <property type="match status" value="1"/>
</dbReference>
<evidence type="ECO:0000259" key="11">
    <source>
        <dbReference type="PROSITE" id="PS51278"/>
    </source>
</evidence>
<dbReference type="CDD" id="cd00714">
    <property type="entry name" value="GFAT"/>
    <property type="match status" value="1"/>
</dbReference>
<evidence type="ECO:0000313" key="14">
    <source>
        <dbReference type="Proteomes" id="UP000035346"/>
    </source>
</evidence>
<feature type="active site" description="Nucleophile; for GATase activity" evidence="10">
    <location>
        <position position="2"/>
    </location>
</feature>
<accession>A0A837L1B9</accession>
<dbReference type="Proteomes" id="UP000035346">
    <property type="component" value="Unassembled WGS sequence"/>
</dbReference>
<dbReference type="Pfam" id="PF01380">
    <property type="entry name" value="SIS"/>
    <property type="match status" value="2"/>
</dbReference>
<dbReference type="GO" id="GO:0006487">
    <property type="term" value="P:protein N-linked glycosylation"/>
    <property type="evidence" value="ECO:0007669"/>
    <property type="project" value="TreeGrafter"/>
</dbReference>
<name>A0A837L1B9_STRAG</name>
<dbReference type="SUPFAM" id="SSF56235">
    <property type="entry name" value="N-terminal nucleophile aminohydrolases (Ntn hydrolases)"/>
    <property type="match status" value="1"/>
</dbReference>
<dbReference type="Gene3D" id="3.60.20.10">
    <property type="entry name" value="Glutamine Phosphoribosylpyrophosphate, subunit 1, domain 1"/>
    <property type="match status" value="1"/>
</dbReference>
<dbReference type="InterPro" id="IPR047084">
    <property type="entry name" value="GFAT_N"/>
</dbReference>
<feature type="domain" description="SIS" evidence="12">
    <location>
        <begin position="284"/>
        <end position="423"/>
    </location>
</feature>
<dbReference type="FunFam" id="3.40.50.10490:FF:000001">
    <property type="entry name" value="Glutamine--fructose-6-phosphate aminotransferase [isomerizing]"/>
    <property type="match status" value="1"/>
</dbReference>
<dbReference type="AlphaFoldDB" id="A0A837L1B9"/>
<evidence type="ECO:0000256" key="9">
    <source>
        <dbReference type="ARBA" id="ARBA00022962"/>
    </source>
</evidence>
<dbReference type="EMBL" id="LBKL01000051">
    <property type="protein sequence ID" value="KLL40188.1"/>
    <property type="molecule type" value="Genomic_DNA"/>
</dbReference>
<dbReference type="Pfam" id="PF13522">
    <property type="entry name" value="GATase_6"/>
    <property type="match status" value="1"/>
</dbReference>
<evidence type="ECO:0000259" key="12">
    <source>
        <dbReference type="PROSITE" id="PS51464"/>
    </source>
</evidence>
<evidence type="ECO:0000256" key="8">
    <source>
        <dbReference type="ARBA" id="ARBA00022737"/>
    </source>
</evidence>
<evidence type="ECO:0000256" key="7">
    <source>
        <dbReference type="ARBA" id="ARBA00022679"/>
    </source>
</evidence>
<dbReference type="GO" id="GO:0004360">
    <property type="term" value="F:glutamine-fructose-6-phosphate transaminase (isomerizing) activity"/>
    <property type="evidence" value="ECO:0007669"/>
    <property type="project" value="UniProtKB-UniRule"/>
</dbReference>
<dbReference type="GO" id="GO:0005975">
    <property type="term" value="P:carbohydrate metabolic process"/>
    <property type="evidence" value="ECO:0007669"/>
    <property type="project" value="UniProtKB-UniRule"/>
</dbReference>
<comment type="caution">
    <text evidence="13">The sequence shown here is derived from an EMBL/GenBank/DDBJ whole genome shotgun (WGS) entry which is preliminary data.</text>
</comment>
<dbReference type="PROSITE" id="PS51464">
    <property type="entry name" value="SIS"/>
    <property type="match status" value="2"/>
</dbReference>
<feature type="domain" description="SIS" evidence="12">
    <location>
        <begin position="456"/>
        <end position="594"/>
    </location>
</feature>
<evidence type="ECO:0000256" key="10">
    <source>
        <dbReference type="HAMAP-Rule" id="MF_00164"/>
    </source>
</evidence>
<dbReference type="InterPro" id="IPR017932">
    <property type="entry name" value="GATase_2_dom"/>
</dbReference>
<dbReference type="InterPro" id="IPR035466">
    <property type="entry name" value="GlmS/AgaS_SIS"/>
</dbReference>
<dbReference type="PANTHER" id="PTHR10937:SF0">
    <property type="entry name" value="GLUTAMINE--FRUCTOSE-6-PHOSPHATE TRANSAMINASE (ISOMERIZING)"/>
    <property type="match status" value="1"/>
</dbReference>
<keyword evidence="9" id="KW-0315">Glutamine amidotransferase</keyword>
<dbReference type="GO" id="GO:0006002">
    <property type="term" value="P:fructose 6-phosphate metabolic process"/>
    <property type="evidence" value="ECO:0007669"/>
    <property type="project" value="TreeGrafter"/>
</dbReference>
<dbReference type="GO" id="GO:0006047">
    <property type="term" value="P:UDP-N-acetylglucosamine metabolic process"/>
    <property type="evidence" value="ECO:0007669"/>
    <property type="project" value="TreeGrafter"/>
</dbReference>
<dbReference type="FunFam" id="3.60.20.10:FF:000006">
    <property type="entry name" value="Glutamine--fructose-6-phosphate aminotransferase [isomerizing]"/>
    <property type="match status" value="1"/>
</dbReference>
<evidence type="ECO:0000313" key="13">
    <source>
        <dbReference type="EMBL" id="KLL40188.1"/>
    </source>
</evidence>
<evidence type="ECO:0000256" key="6">
    <source>
        <dbReference type="ARBA" id="ARBA00022576"/>
    </source>
</evidence>
<keyword evidence="7 10" id="KW-0808">Transferase</keyword>
<keyword evidence="8" id="KW-0677">Repeat</keyword>
<dbReference type="EC" id="2.6.1.16" evidence="3 10"/>
<proteinExistence type="inferred from homology"/>
<dbReference type="InterPro" id="IPR035490">
    <property type="entry name" value="GlmS/FrlB_SIS"/>
</dbReference>
<evidence type="ECO:0000256" key="3">
    <source>
        <dbReference type="ARBA" id="ARBA00012916"/>
    </source>
</evidence>
<protein>
    <recommendedName>
        <fullName evidence="4 10">Glutamine--fructose-6-phosphate aminotransferase [isomerizing]</fullName>
        <ecNumber evidence="3 10">2.6.1.16</ecNumber>
    </recommendedName>
    <alternativeName>
        <fullName evidence="10">D-fructose-6-phosphate amidotransferase</fullName>
    </alternativeName>
    <alternativeName>
        <fullName evidence="10">GFAT</fullName>
    </alternativeName>
    <alternativeName>
        <fullName evidence="10">Glucosamine-6-phosphate synthase</fullName>
    </alternativeName>
    <alternativeName>
        <fullName evidence="10">Hexosephosphate aminotransferase</fullName>
    </alternativeName>
    <alternativeName>
        <fullName evidence="10">L-glutamine--D-fructose-6-phosphate amidotransferase</fullName>
    </alternativeName>
</protein>
<feature type="active site" description="For Fru-6P isomerization activity" evidence="10">
    <location>
        <position position="599"/>
    </location>
</feature>
<dbReference type="InterPro" id="IPR001347">
    <property type="entry name" value="SIS_dom"/>
</dbReference>
<dbReference type="InterPro" id="IPR005855">
    <property type="entry name" value="GFAT"/>
</dbReference>
<sequence>MCGIVGVVGNTNATDILIQGLEKLEYRGYDSAGIFVVGDNKSQLVKSVGRIAELQAKVGDSVSGTTGIGHTRWATHGKPTEGNAHPHTSGSGRFVLVHNGVIENYLQIKEIYLTKHNLKGETDTEIAIHLVEHFVEEDNLSVLEAFKKALHIIEGSYAFALIDSQDADTIYVAKNKSPLLIGLGNGYNMVCSDAMAMIRETSEYMEIHDKELVIVKKDSVEVQDYDGNVIERGSYTAELDLSDIGKGTYPFYMLKEIDEQPTVMRKLISTYANGSGDMNVDSDIIKSVQEADRLYILAAGTSYHAGFAAKTMIEKLTDTPVELRVSSEWGYNMPLLSKKPMFILLSQSGETADSRQVLVKANEMGIPSLTITNVPGSTLSREATYTMLIHAGPEIAVASTKAYTAQVATLAFLAKAVGEANGKAEAKDFDLVHELSIVAQSIEATLSEKDVISEKVGQLLISTRNAFYIGRGNDYYVTMEAALKLKEISYIQTEGFAAGELKHGTISLIEDNTPVIALISADSTIAAHTRGNIQEVVSRGANALIIVEEGLEREGDDIIVNKVHPFLSAISMVIPTQLIAYYASLQRGLDVDKPRNLAKAVTVE</sequence>
<gene>
    <name evidence="10" type="primary">glmS</name>
    <name evidence="13" type="ORF">WA04_04275</name>
</gene>
<dbReference type="InterPro" id="IPR046348">
    <property type="entry name" value="SIS_dom_sf"/>
</dbReference>
<dbReference type="RefSeq" id="WP_000334316.1">
    <property type="nucleotide sequence ID" value="NZ_JAIWPA010000055.1"/>
</dbReference>
<keyword evidence="6 10" id="KW-0032">Aminotransferase</keyword>
<dbReference type="Gene3D" id="3.40.50.10490">
    <property type="entry name" value="Glucose-6-phosphate isomerase like protein, domain 1"/>
    <property type="match status" value="2"/>
</dbReference>